<feature type="domain" description="Golvesin/Xly CBD-like" evidence="2">
    <location>
        <begin position="990"/>
        <end position="1113"/>
    </location>
</feature>
<name>A0A831PJ60_9BACT</name>
<feature type="transmembrane region" description="Helical" evidence="1">
    <location>
        <begin position="22"/>
        <end position="43"/>
    </location>
</feature>
<dbReference type="InterPro" id="IPR033803">
    <property type="entry name" value="CBD-like_Golvesin-Xly"/>
</dbReference>
<keyword evidence="1" id="KW-0472">Membrane</keyword>
<dbReference type="InterPro" id="IPR027268">
    <property type="entry name" value="Peptidase_M4/M1_CTD_sf"/>
</dbReference>
<feature type="transmembrane region" description="Helical" evidence="1">
    <location>
        <begin position="177"/>
        <end position="194"/>
    </location>
</feature>
<sequence>MISLHNILSIAKYERTTLLRSWFFRIFGVLSLVVLFAMNFGMIIEGGGEQGWAIRSIPAAIPYFNLLLLNVAQAIISVFLASDFLKRDKKLDTTEVIYMRSMTNGEYVIGKTWGNLQVFLVLNVAVVAMALIFNILSQETTINWPAYIIYLLLISVPTLVFIMGLSFFLMSVIRNQAITFVVILGYIGITLFLLEDTWYFIFDYMAFSIPMLISDITGMGNFDRVLMHRGIYLSLGISFIFLTIYLLKRLPQSDSMTVFSLVFAILFFATGSYLGYQHISSFKNNEKLRKETIALNNTYVKEILPSTKSHSILLEHKDKTIAAVSQLALLNDNEETLQNLVFSLNRGLEVKSLKINGQEKPFVRNNHLVLVTEGFSFAPGEQINVEMEYAGTIDETLAYLDISEEERREKYGKFVLNVDKRYAFLTPEYVLLTPEINWYPKTGVTYSTDDVRWSHSEFVDFSLEVKTTQRLKAVSQGEITELSAGHFRFSPNSPLTQISLAIGKYEKKNIVSDSLEYGIWHIAGHDFFTDAFSEIQDTIAQVINERLGDFERSYNLEYAFNRLFLVEVPAQFKTYERIWSSRQEYVQPEQILVPEKGYMLREADLEGSKKRMERWGRRGQGNMTAQDMEIRVLFDFLGLFTRETGANFRGGPGSFSVEETANPYFIFPMFYNFQNNILSDEWPITNRIFEAYLRSQSTDMRGMWMRDMQGMSEDEMANIALQDSTFEEILSDPKQKRIIDNVIKLKGEVLFSMIQYKAGQEEFEDFLRDILQECRFKNIPFGQFVDRIKEEFDVDLIPIMDDWFAANELPGYLFSTIQAVRVKTGDRMRAKVSLKITNFSEVDGIVKFSFRLGGGSGPGMGFGRGPSADDMTHRLVYLEGGQTKDVSFMLDADPRMVIINTMTSQNIPQQIMQRFSNIDEDPRAVPFEGEVISDIPVLKQQPGEIIVDNEDPEFEVTVTDDISLLEKWLAKETTGAQKYSGMNYWRPPVNWTAITNSDFYGQYIRSGYYIKSGDGSMKARWHVPVAEAGYYEVYYHLYKSRRSGRRGGGEEQGDYQFFIHSDDGVEEQSLSIPNADDGWNHLGSYYFSPDTALIELTNKSDQRIVFADAVRLVKL</sequence>
<proteinExistence type="predicted"/>
<feature type="transmembrane region" description="Helical" evidence="1">
    <location>
        <begin position="230"/>
        <end position="247"/>
    </location>
</feature>
<reference evidence="3" key="1">
    <citation type="journal article" date="2020" name="mSystems">
        <title>Genome- and Community-Level Interaction Insights into Carbon Utilization and Element Cycling Functions of Hydrothermarchaeota in Hydrothermal Sediment.</title>
        <authorList>
            <person name="Zhou Z."/>
            <person name="Liu Y."/>
            <person name="Xu W."/>
            <person name="Pan J."/>
            <person name="Luo Z.H."/>
            <person name="Li M."/>
        </authorList>
    </citation>
    <scope>NUCLEOTIDE SEQUENCE [LARGE SCALE GENOMIC DNA]</scope>
    <source>
        <strain evidence="3">SpSt-1217</strain>
    </source>
</reference>
<evidence type="ECO:0000259" key="2">
    <source>
        <dbReference type="Pfam" id="PF25275"/>
    </source>
</evidence>
<dbReference type="SUPFAM" id="SSF55486">
    <property type="entry name" value="Metalloproteases ('zincins'), catalytic domain"/>
    <property type="match status" value="1"/>
</dbReference>
<dbReference type="GO" id="GO:0016829">
    <property type="term" value="F:lyase activity"/>
    <property type="evidence" value="ECO:0007669"/>
    <property type="project" value="UniProtKB-KW"/>
</dbReference>
<feature type="transmembrane region" description="Helical" evidence="1">
    <location>
        <begin position="259"/>
        <end position="276"/>
    </location>
</feature>
<keyword evidence="1" id="KW-1133">Transmembrane helix</keyword>
<feature type="transmembrane region" description="Helical" evidence="1">
    <location>
        <begin position="63"/>
        <end position="81"/>
    </location>
</feature>
<feature type="transmembrane region" description="Helical" evidence="1">
    <location>
        <begin position="148"/>
        <end position="170"/>
    </location>
</feature>
<dbReference type="AlphaFoldDB" id="A0A831PJ60"/>
<keyword evidence="3" id="KW-0456">Lyase</keyword>
<gene>
    <name evidence="3" type="ORF">ENN90_07280</name>
</gene>
<evidence type="ECO:0000313" key="3">
    <source>
        <dbReference type="EMBL" id="HDR51409.1"/>
    </source>
</evidence>
<feature type="transmembrane region" description="Helical" evidence="1">
    <location>
        <begin position="118"/>
        <end position="136"/>
    </location>
</feature>
<dbReference type="Proteomes" id="UP000886047">
    <property type="component" value="Unassembled WGS sequence"/>
</dbReference>
<keyword evidence="1" id="KW-0812">Transmembrane</keyword>
<evidence type="ECO:0000256" key="1">
    <source>
        <dbReference type="SAM" id="Phobius"/>
    </source>
</evidence>
<comment type="caution">
    <text evidence="3">The sequence shown here is derived from an EMBL/GenBank/DDBJ whole genome shotgun (WGS) entry which is preliminary data.</text>
</comment>
<dbReference type="Pfam" id="PF25275">
    <property type="entry name" value="Golvesin_C"/>
    <property type="match status" value="1"/>
</dbReference>
<dbReference type="EMBL" id="DSDK01000399">
    <property type="protein sequence ID" value="HDR51409.1"/>
    <property type="molecule type" value="Genomic_DNA"/>
</dbReference>
<accession>A0A831PJ60</accession>
<organism evidence="3">
    <name type="scientific">Mariniphaga anaerophila</name>
    <dbReference type="NCBI Taxonomy" id="1484053"/>
    <lineage>
        <taxon>Bacteria</taxon>
        <taxon>Pseudomonadati</taxon>
        <taxon>Bacteroidota</taxon>
        <taxon>Bacteroidia</taxon>
        <taxon>Marinilabiliales</taxon>
        <taxon>Prolixibacteraceae</taxon>
        <taxon>Mariniphaga</taxon>
    </lineage>
</organism>
<protein>
    <submittedName>
        <fullName evidence="3">Xanthan lyase</fullName>
    </submittedName>
</protein>
<dbReference type="Gene3D" id="1.10.390.10">
    <property type="entry name" value="Neutral Protease Domain 2"/>
    <property type="match status" value="1"/>
</dbReference>